<dbReference type="EMBL" id="JALDAX010000024">
    <property type="protein sequence ID" value="MCI3245790.1"/>
    <property type="molecule type" value="Genomic_DNA"/>
</dbReference>
<keyword evidence="3" id="KW-1185">Reference proteome</keyword>
<gene>
    <name evidence="2" type="ORF">MQN93_39445</name>
</gene>
<evidence type="ECO:0000313" key="2">
    <source>
        <dbReference type="EMBL" id="MCI3245790.1"/>
    </source>
</evidence>
<name>A0ABS9XUP4_9ACTN</name>
<comment type="caution">
    <text evidence="2">The sequence shown here is derived from an EMBL/GenBank/DDBJ whole genome shotgun (WGS) entry which is preliminary data.</text>
</comment>
<dbReference type="InterPro" id="IPR029016">
    <property type="entry name" value="GAF-like_dom_sf"/>
</dbReference>
<accession>A0ABS9XUP4</accession>
<reference evidence="2" key="1">
    <citation type="submission" date="2022-03" db="EMBL/GenBank/DDBJ databases">
        <title>Streptomyces 7R015 and 7R016 isolated from Barleria lupulina in Thailand.</title>
        <authorList>
            <person name="Kanchanasin P."/>
            <person name="Phongsopitanun W."/>
            <person name="Tanasupawat S."/>
        </authorList>
    </citation>
    <scope>NUCLEOTIDE SEQUENCE</scope>
    <source>
        <strain evidence="2">7R016</strain>
    </source>
</reference>
<sequence>MFCSAHWTRPNWPTTRRSGGLDAIVDFDGRGGGLLLSISVPVHDPDGRLVAAVSVSASSSRVTVDELRDRFAPVMKVHAEALGRQL</sequence>
<dbReference type="Gene3D" id="3.30.450.40">
    <property type="match status" value="1"/>
</dbReference>
<feature type="domain" description="IclR-ED" evidence="1">
    <location>
        <begin position="1"/>
        <end position="86"/>
    </location>
</feature>
<evidence type="ECO:0000313" key="3">
    <source>
        <dbReference type="Proteomes" id="UP001165270"/>
    </source>
</evidence>
<organism evidence="2 3">
    <name type="scientific">Streptomyces spinosisporus</name>
    <dbReference type="NCBI Taxonomy" id="2927582"/>
    <lineage>
        <taxon>Bacteria</taxon>
        <taxon>Bacillati</taxon>
        <taxon>Actinomycetota</taxon>
        <taxon>Actinomycetes</taxon>
        <taxon>Kitasatosporales</taxon>
        <taxon>Streptomycetaceae</taxon>
        <taxon>Streptomyces</taxon>
    </lineage>
</organism>
<dbReference type="PROSITE" id="PS51078">
    <property type="entry name" value="ICLR_ED"/>
    <property type="match status" value="1"/>
</dbReference>
<dbReference type="InterPro" id="IPR014757">
    <property type="entry name" value="Tscrpt_reg_IclR_C"/>
</dbReference>
<protein>
    <recommendedName>
        <fullName evidence="1">IclR-ED domain-containing protein</fullName>
    </recommendedName>
</protein>
<proteinExistence type="predicted"/>
<dbReference type="RefSeq" id="WP_242713281.1">
    <property type="nucleotide sequence ID" value="NZ_JALDAX010000024.1"/>
</dbReference>
<dbReference type="Proteomes" id="UP001165270">
    <property type="component" value="Unassembled WGS sequence"/>
</dbReference>
<evidence type="ECO:0000259" key="1">
    <source>
        <dbReference type="PROSITE" id="PS51078"/>
    </source>
</evidence>
<dbReference type="Pfam" id="PF01614">
    <property type="entry name" value="IclR_C"/>
    <property type="match status" value="1"/>
</dbReference>
<dbReference type="SUPFAM" id="SSF55781">
    <property type="entry name" value="GAF domain-like"/>
    <property type="match status" value="1"/>
</dbReference>